<evidence type="ECO:0000256" key="1">
    <source>
        <dbReference type="SAM" id="MobiDB-lite"/>
    </source>
</evidence>
<dbReference type="PROSITE" id="PS51257">
    <property type="entry name" value="PROKAR_LIPOPROTEIN"/>
    <property type="match status" value="1"/>
</dbReference>
<proteinExistence type="predicted"/>
<organism evidence="3 4">
    <name type="scientific">Cupriavidus basilensis</name>
    <dbReference type="NCBI Taxonomy" id="68895"/>
    <lineage>
        <taxon>Bacteria</taxon>
        <taxon>Pseudomonadati</taxon>
        <taxon>Pseudomonadota</taxon>
        <taxon>Betaproteobacteria</taxon>
        <taxon>Burkholderiales</taxon>
        <taxon>Burkholderiaceae</taxon>
        <taxon>Cupriavidus</taxon>
    </lineage>
</organism>
<keyword evidence="2" id="KW-0732">Signal</keyword>
<keyword evidence="4" id="KW-1185">Reference proteome</keyword>
<gene>
    <name evidence="3" type="ORF">P3W85_36120</name>
</gene>
<name>A0ABT6B1E4_9BURK</name>
<feature type="signal peptide" evidence="2">
    <location>
        <begin position="1"/>
        <end position="20"/>
    </location>
</feature>
<sequence>MDRRQFLAILAAASCRTALAAYGDAGGESAGPIAQSQQRSTAGSAESAESAGGMSAASPASSASGASLAMHRDPDLQPFSSASVWNAGIGSGARWSRPEDPDTLDLRAPSTWINAGEWSMPFYVGAATDPLVTVTCTDTLYPVSPQRIHMPAGAVPAMPVNGDRHMNFFDETQPGLMWSYWGCSGNTETGFTAALGTVDHVCADLPGDYNFGIGTIRQWELDAGAIHHALRIVLPTSRTRSPGSTWTQGIPWPMSHEDYNGPTEYTGNVIFGSTIGIPASIPLSSLGLTSGGLLLATALQTYGAMLRDTAGADGPLLFFAEPSAEGSVVLAQMRSDLPKIQALLCVLRNQSPGTVNGGGKPIAPTPLPLKPGLC</sequence>
<dbReference type="EMBL" id="JARJLM010000578">
    <property type="protein sequence ID" value="MDF3838317.1"/>
    <property type="molecule type" value="Genomic_DNA"/>
</dbReference>
<evidence type="ECO:0000313" key="4">
    <source>
        <dbReference type="Proteomes" id="UP001216674"/>
    </source>
</evidence>
<feature type="region of interest" description="Disordered" evidence="1">
    <location>
        <begin position="28"/>
        <end position="72"/>
    </location>
</feature>
<feature type="compositionally biased region" description="Low complexity" evidence="1">
    <location>
        <begin position="40"/>
        <end position="69"/>
    </location>
</feature>
<reference evidence="3 4" key="1">
    <citation type="submission" date="2023-03" db="EMBL/GenBank/DDBJ databases">
        <title>Draft assemblies of triclosan tolerant bacteria isolated from returned activated sludge.</title>
        <authorList>
            <person name="Van Hamelsveld S."/>
        </authorList>
    </citation>
    <scope>NUCLEOTIDE SEQUENCE [LARGE SCALE GENOMIC DNA]</scope>
    <source>
        <strain evidence="3 4">GW210010_S58</strain>
    </source>
</reference>
<accession>A0ABT6B1E4</accession>
<dbReference type="Proteomes" id="UP001216674">
    <property type="component" value="Unassembled WGS sequence"/>
</dbReference>
<dbReference type="RefSeq" id="WP_276268302.1">
    <property type="nucleotide sequence ID" value="NZ_JARJLM010000578.1"/>
</dbReference>
<comment type="caution">
    <text evidence="3">The sequence shown here is derived from an EMBL/GenBank/DDBJ whole genome shotgun (WGS) entry which is preliminary data.</text>
</comment>
<feature type="chain" id="PRO_5045918147" evidence="2">
    <location>
        <begin position="21"/>
        <end position="374"/>
    </location>
</feature>
<evidence type="ECO:0000256" key="2">
    <source>
        <dbReference type="SAM" id="SignalP"/>
    </source>
</evidence>
<evidence type="ECO:0000313" key="3">
    <source>
        <dbReference type="EMBL" id="MDF3838317.1"/>
    </source>
</evidence>
<protein>
    <submittedName>
        <fullName evidence="3">Uncharacterized protein</fullName>
    </submittedName>
</protein>